<dbReference type="GO" id="GO:0008408">
    <property type="term" value="F:3'-5' exonuclease activity"/>
    <property type="evidence" value="ECO:0007669"/>
    <property type="project" value="InterPro"/>
</dbReference>
<dbReference type="InterPro" id="IPR036397">
    <property type="entry name" value="RNaseH_sf"/>
</dbReference>
<dbReference type="EMBL" id="CP048996">
    <property type="protein sequence ID" value="QID82279.1"/>
    <property type="molecule type" value="Genomic_DNA"/>
</dbReference>
<protein>
    <recommendedName>
        <fullName evidence="3">RNA exonuclease 4</fullName>
    </recommendedName>
</protein>
<gene>
    <name evidence="12" type="primary">REX4_1</name>
    <name evidence="12" type="ORF">GRS66_004691</name>
</gene>
<accession>A0A6C1DZW9</accession>
<dbReference type="PANTHER" id="PTHR12801:SF45">
    <property type="entry name" value="RNA EXONUCLEASE 4"/>
    <property type="match status" value="1"/>
</dbReference>
<evidence type="ECO:0000256" key="8">
    <source>
        <dbReference type="ARBA" id="ARBA00023242"/>
    </source>
</evidence>
<dbReference type="InterPro" id="IPR013520">
    <property type="entry name" value="Ribonucl_H"/>
</dbReference>
<comment type="similarity">
    <text evidence="2">Belongs to the REXO4 family.</text>
</comment>
<dbReference type="CDD" id="cd06144">
    <property type="entry name" value="REX4_like"/>
    <property type="match status" value="1"/>
</dbReference>
<evidence type="ECO:0000313" key="13">
    <source>
        <dbReference type="Proteomes" id="UP000501346"/>
    </source>
</evidence>
<feature type="region of interest" description="Disordered" evidence="10">
    <location>
        <begin position="12"/>
        <end position="34"/>
    </location>
</feature>
<evidence type="ECO:0000256" key="1">
    <source>
        <dbReference type="ARBA" id="ARBA00004123"/>
    </source>
</evidence>
<keyword evidence="7 12" id="KW-0269">Exonuclease</keyword>
<keyword evidence="4" id="KW-0698">rRNA processing</keyword>
<dbReference type="FunFam" id="3.30.420.10:FF:000007">
    <property type="entry name" value="Interferon-stimulated exonuclease gene 20"/>
    <property type="match status" value="1"/>
</dbReference>
<dbReference type="OrthoDB" id="8191639at2759"/>
<dbReference type="InterPro" id="IPR047021">
    <property type="entry name" value="REXO1/3/4-like"/>
</dbReference>
<dbReference type="InterPro" id="IPR012337">
    <property type="entry name" value="RNaseH-like_sf"/>
</dbReference>
<evidence type="ECO:0000256" key="6">
    <source>
        <dbReference type="ARBA" id="ARBA00022801"/>
    </source>
</evidence>
<comment type="subcellular location">
    <subcellularLocation>
        <location evidence="1">Nucleus</location>
    </subcellularLocation>
</comment>
<dbReference type="GO" id="GO:0003676">
    <property type="term" value="F:nucleic acid binding"/>
    <property type="evidence" value="ECO:0007669"/>
    <property type="project" value="InterPro"/>
</dbReference>
<dbReference type="Pfam" id="PF00929">
    <property type="entry name" value="RNase_T"/>
    <property type="match status" value="1"/>
</dbReference>
<keyword evidence="5" id="KW-0540">Nuclease</keyword>
<proteinExistence type="inferred from homology"/>
<dbReference type="GO" id="GO:0006364">
    <property type="term" value="P:rRNA processing"/>
    <property type="evidence" value="ECO:0007669"/>
    <property type="project" value="UniProtKB-KW"/>
</dbReference>
<reference evidence="12 13" key="1">
    <citation type="journal article" date="2019" name="BMC Genomics">
        <title>Chromosome level assembly and comparative genome analysis confirm lager-brewing yeasts originated from a single hybridization.</title>
        <authorList>
            <person name="Salazar A.N."/>
            <person name="Gorter de Vries A.R."/>
            <person name="van den Broek M."/>
            <person name="Brouwers N."/>
            <person name="de la Torre Cortes P."/>
            <person name="Kuijpers N.G.A."/>
            <person name="Daran J.G."/>
            <person name="Abeel T."/>
        </authorList>
    </citation>
    <scope>NUCLEOTIDE SEQUENCE [LARGE SCALE GENOMIC DNA]</scope>
    <source>
        <strain evidence="12 13">CBS 1483</strain>
    </source>
</reference>
<evidence type="ECO:0000256" key="3">
    <source>
        <dbReference type="ARBA" id="ARBA00016937"/>
    </source>
</evidence>
<dbReference type="GO" id="GO:0005634">
    <property type="term" value="C:nucleus"/>
    <property type="evidence" value="ECO:0007669"/>
    <property type="project" value="UniProtKB-SubCell"/>
</dbReference>
<dbReference type="GO" id="GO:0000027">
    <property type="term" value="P:ribosomal large subunit assembly"/>
    <property type="evidence" value="ECO:0007669"/>
    <property type="project" value="TreeGrafter"/>
</dbReference>
<evidence type="ECO:0000256" key="4">
    <source>
        <dbReference type="ARBA" id="ARBA00022552"/>
    </source>
</evidence>
<keyword evidence="8" id="KW-0539">Nucleus</keyword>
<evidence type="ECO:0000256" key="9">
    <source>
        <dbReference type="ARBA" id="ARBA00025599"/>
    </source>
</evidence>
<dbReference type="AlphaFoldDB" id="A0A6C1DZW9"/>
<keyword evidence="13" id="KW-1185">Reference proteome</keyword>
<dbReference type="SMART" id="SM00479">
    <property type="entry name" value="EXOIII"/>
    <property type="match status" value="1"/>
</dbReference>
<sequence>MALSSNWQALLASESNPTSNGKNKQSNRKIRNVNKVSKTVNVSSTTQYAPRKRKNGSKIMDMVYNMNKEISKHEKDKLEGKVFEFNPNKANTSTTIKEPVKVGISEDTRINSNKSKEIGKYIAMDCEFVGVGPEGKESALARISIVNYFGHVVFDEFVKPREKVVEWRTWVSGIKPEHMKNAITFKEAQKKTADILEGRILVGHALKHDLEALMLSHPKSLLRDTSRHLPFRKLYAKGKTPSLKKLTKEVLKISIQEGEHSSVEDARATMLLYKKEKTEFEKIHRNTFN</sequence>
<dbReference type="SUPFAM" id="SSF53098">
    <property type="entry name" value="Ribonuclease H-like"/>
    <property type="match status" value="1"/>
</dbReference>
<feature type="compositionally biased region" description="Polar residues" evidence="10">
    <location>
        <begin position="12"/>
        <end position="24"/>
    </location>
</feature>
<evidence type="ECO:0000256" key="7">
    <source>
        <dbReference type="ARBA" id="ARBA00022839"/>
    </source>
</evidence>
<feature type="domain" description="Exonuclease" evidence="11">
    <location>
        <begin position="120"/>
        <end position="282"/>
    </location>
</feature>
<comment type="function">
    <text evidence="9">Exoribonuclease involved in ribosome biosynthesis. Involved in the processing of ITS1, the internal transcribed spacer localized between the 18S and 5.8S rRNAs.</text>
</comment>
<dbReference type="Proteomes" id="UP000501346">
    <property type="component" value="Chromosome ScXV-ScXI"/>
</dbReference>
<evidence type="ECO:0000259" key="11">
    <source>
        <dbReference type="SMART" id="SM00479"/>
    </source>
</evidence>
<organism evidence="12 13">
    <name type="scientific">Saccharomyces pastorianus</name>
    <name type="common">Lager yeast</name>
    <name type="synonym">Saccharomyces cerevisiae x Saccharomyces eubayanus</name>
    <dbReference type="NCBI Taxonomy" id="27292"/>
    <lineage>
        <taxon>Eukaryota</taxon>
        <taxon>Fungi</taxon>
        <taxon>Dikarya</taxon>
        <taxon>Ascomycota</taxon>
        <taxon>Saccharomycotina</taxon>
        <taxon>Saccharomycetes</taxon>
        <taxon>Saccharomycetales</taxon>
        <taxon>Saccharomycetaceae</taxon>
        <taxon>Saccharomyces</taxon>
    </lineage>
</organism>
<keyword evidence="6" id="KW-0378">Hydrolase</keyword>
<evidence type="ECO:0000256" key="2">
    <source>
        <dbReference type="ARBA" id="ARBA00010489"/>
    </source>
</evidence>
<evidence type="ECO:0000256" key="10">
    <source>
        <dbReference type="SAM" id="MobiDB-lite"/>
    </source>
</evidence>
<evidence type="ECO:0000256" key="5">
    <source>
        <dbReference type="ARBA" id="ARBA00022722"/>
    </source>
</evidence>
<dbReference type="InterPro" id="IPR037431">
    <property type="entry name" value="REX4_DEDDh_dom"/>
</dbReference>
<dbReference type="Gene3D" id="3.30.420.10">
    <property type="entry name" value="Ribonuclease H-like superfamily/Ribonuclease H"/>
    <property type="match status" value="1"/>
</dbReference>
<name>A0A6C1DZW9_SACPS</name>
<evidence type="ECO:0000313" key="12">
    <source>
        <dbReference type="EMBL" id="QID82279.1"/>
    </source>
</evidence>
<dbReference type="PANTHER" id="PTHR12801">
    <property type="entry name" value="RNA EXONUCLEASE REXO1 / RECO3 FAMILY MEMBER-RELATED"/>
    <property type="match status" value="1"/>
</dbReference>